<keyword evidence="1" id="KW-0732">Signal</keyword>
<feature type="chain" id="PRO_5045356069" evidence="1">
    <location>
        <begin position="22"/>
        <end position="146"/>
    </location>
</feature>
<dbReference type="PROSITE" id="PS51257">
    <property type="entry name" value="PROKAR_LIPOPROTEIN"/>
    <property type="match status" value="1"/>
</dbReference>
<comment type="caution">
    <text evidence="2">The sequence shown here is derived from an EMBL/GenBank/DDBJ whole genome shotgun (WGS) entry which is preliminary data.</text>
</comment>
<feature type="signal peptide" evidence="1">
    <location>
        <begin position="1"/>
        <end position="21"/>
    </location>
</feature>
<name>A0ABQ7PX62_PLUXY</name>
<proteinExistence type="predicted"/>
<evidence type="ECO:0000313" key="3">
    <source>
        <dbReference type="Proteomes" id="UP000823941"/>
    </source>
</evidence>
<evidence type="ECO:0000313" key="2">
    <source>
        <dbReference type="EMBL" id="KAG7297045.1"/>
    </source>
</evidence>
<sequence length="146" mass="15807">MAARTKTVILIITSLLQISTSQSCFQPLPHCCQEQTIYSKPCTNSIANCIPINVASQQSCEPGTSRYANPTPGAVCEPIPIHPTRPCTLWAPSTAVSYDCPNANKISHIHQGISTYHDVAYSPVREADYVSLTYAVPHPPCPNCGH</sequence>
<dbReference type="EMBL" id="JAHIBW010000027">
    <property type="protein sequence ID" value="KAG7297045.1"/>
    <property type="molecule type" value="Genomic_DNA"/>
</dbReference>
<accession>A0ABQ7PX62</accession>
<gene>
    <name evidence="2" type="ORF">JYU34_019971</name>
</gene>
<reference evidence="2 3" key="1">
    <citation type="submission" date="2021-06" db="EMBL/GenBank/DDBJ databases">
        <title>A haploid diamondback moth (Plutella xylostella L.) genome assembly resolves 31 chromosomes and identifies a diamide resistance mutation.</title>
        <authorList>
            <person name="Ward C.M."/>
            <person name="Perry K.D."/>
            <person name="Baker G."/>
            <person name="Powis K."/>
            <person name="Heckel D.G."/>
            <person name="Baxter S.W."/>
        </authorList>
    </citation>
    <scope>NUCLEOTIDE SEQUENCE [LARGE SCALE GENOMIC DNA]</scope>
    <source>
        <strain evidence="2 3">LV</strain>
        <tissue evidence="2">Single pupa</tissue>
    </source>
</reference>
<organism evidence="2 3">
    <name type="scientific">Plutella xylostella</name>
    <name type="common">Diamondback moth</name>
    <name type="synonym">Plutella maculipennis</name>
    <dbReference type="NCBI Taxonomy" id="51655"/>
    <lineage>
        <taxon>Eukaryota</taxon>
        <taxon>Metazoa</taxon>
        <taxon>Ecdysozoa</taxon>
        <taxon>Arthropoda</taxon>
        <taxon>Hexapoda</taxon>
        <taxon>Insecta</taxon>
        <taxon>Pterygota</taxon>
        <taxon>Neoptera</taxon>
        <taxon>Endopterygota</taxon>
        <taxon>Lepidoptera</taxon>
        <taxon>Glossata</taxon>
        <taxon>Ditrysia</taxon>
        <taxon>Yponomeutoidea</taxon>
        <taxon>Plutellidae</taxon>
        <taxon>Plutella</taxon>
    </lineage>
</organism>
<evidence type="ECO:0000256" key="1">
    <source>
        <dbReference type="SAM" id="SignalP"/>
    </source>
</evidence>
<protein>
    <submittedName>
        <fullName evidence="2">Uncharacterized protein</fullName>
    </submittedName>
</protein>
<dbReference type="Proteomes" id="UP000823941">
    <property type="component" value="Chromosome 27"/>
</dbReference>
<keyword evidence="3" id="KW-1185">Reference proteome</keyword>